<evidence type="ECO:0000256" key="3">
    <source>
        <dbReference type="ARBA" id="ARBA00022490"/>
    </source>
</evidence>
<evidence type="ECO:0000256" key="6">
    <source>
        <dbReference type="ARBA" id="ARBA00022803"/>
    </source>
</evidence>
<evidence type="ECO:0000256" key="2">
    <source>
        <dbReference type="ARBA" id="ARBA00009622"/>
    </source>
</evidence>
<evidence type="ECO:0000313" key="13">
    <source>
        <dbReference type="EMBL" id="CAD5952437.1"/>
    </source>
</evidence>
<proteinExistence type="inferred from homology"/>
<evidence type="ECO:0000259" key="12">
    <source>
        <dbReference type="Pfam" id="PF12770"/>
    </source>
</evidence>
<dbReference type="InterPro" id="IPR011990">
    <property type="entry name" value="TPR-like_helical_dom_sf"/>
</dbReference>
<dbReference type="Proteomes" id="UP001153719">
    <property type="component" value="Chromosome"/>
</dbReference>
<feature type="coiled-coil region" evidence="11">
    <location>
        <begin position="759"/>
        <end position="786"/>
    </location>
</feature>
<evidence type="ECO:0000256" key="10">
    <source>
        <dbReference type="PROSITE-ProRule" id="PRU00339"/>
    </source>
</evidence>
<keyword evidence="3" id="KW-0963">Cytoplasm</keyword>
<dbReference type="InterPro" id="IPR002151">
    <property type="entry name" value="Kinesin_light"/>
</dbReference>
<sequence length="1360" mass="153064">MKLIRCLKNLTSKFIKPKSHQPQQRLRNGEELWNQLNAQAFQLYQQGQFNQAVILAEQALELAQSLYQGDHPDVALSLNNLAELYRSQGKLSQAEPLLQQALAMRQRLFEGDHPDVAQSLNNLAGLYKSQGKPSEAEPLYQQALAMWQRLFEGDHPDVAQSLNNLALLYKSQGKLSEAEPLYQQALAMWQRLFVGDHPDVALSLNNLAGLYKSQGKPSEAEPLYQQALAMWQRLFEGDHPDVALSLNNLAGLYKSQGKPSEAEPLYQQALAMWQRLFEGDHPDVAQSLNNLALLYKSQGKLSAAEPLYQQALAMWQRLFEGDHPDVALSLNSFAVFYQSQGKLSAAEPLYQQALAMTQRLFVGDHPNIALSLNDLAFLYYCQGKLSEAEPLWQQALAMTQRLFQGDHPNIASSLNNLAVFYQFQGKLSQAEPLLEEALAMTQRLFEGDHPDVGSSLNNLAALYYFQGKLSEAEPLYLQALAMTQRLFEGDHPNIALSLNNLAELYQSQGKLSEAEPLLQQALTMRQRLYEGDHPDVAQSLNSFAVFYQSQGKLSEAEPLWQQALAMRQRLYEGDHPEIAQSLNNLAVLYKSQGKLSSAEPLYQQALAMKQRLYEGDHPEIATSLNNLALLLINSDRPTEALELMQQAIAIDDRLLRTNFAYSSERDRLTYIDNIRYRFDHFLSLISTYFSDSPKAAKIALDVVLKRKCITATALAAFNFAIYSEPYSHLQPEFQRLRSLREQLTHLMFDSPFIQRQEPLEQYRLRRREHQNLVTELQQECEQLEKQLASQVPEIQLQDQETDRRAVALALPEGSALVEFVRFNVYDFKADQWQPAQYLAFVLPAQQPDAVQMILLGDAEPIERLIKVFRETISELRLKDLGVRHKGQPAQQISYQEAGIKLREAIYNPILEQVNLAEYSHLMIAPDAELNLVPFGILPLDNSGKQLLIDRYQISYLSAGRDILRGMVQTERPASAPIIVADPDFNLSSSEGFSPQKSPEGLTTNDVIKRLGGDYFDPVPETGLLAETVAEKLGVKPYLQQQALEPLFGRLNCPNILLIATHGYFNSGDNPYFKLILLLLQSPDGKEEEILQNHPNLLNQTLINCMETVIDILEKQGDINAATWLHNFIPIVQKIIDNSETKNSSIPPLLSGVRGEKIQGLRNRDRFSSTPIDNSLMRSGLALAGANTWKLGGDLPPEAGKGFLFAQDVAVLDLWQNELTILIACESGLGDVKIGEGVFGLRRAFAVAGCKTLVMSLWSVPTKASILLMNQFLDLLKSGYGRYEALTTAQNYIRSVTIQELQQFPLGQEILEELKKELNWSPNYINNNPNTQVLNHPYFWAAWVCQGDTNPFPAGITFPLN</sequence>
<dbReference type="Pfam" id="PF13374">
    <property type="entry name" value="TPR_10"/>
    <property type="match status" value="1"/>
</dbReference>
<feature type="repeat" description="TPR" evidence="10">
    <location>
        <begin position="159"/>
        <end position="192"/>
    </location>
</feature>
<organism evidence="13 14">
    <name type="scientific">Planktothrix pseudagardhii</name>
    <dbReference type="NCBI Taxonomy" id="132604"/>
    <lineage>
        <taxon>Bacteria</taxon>
        <taxon>Bacillati</taxon>
        <taxon>Cyanobacteriota</taxon>
        <taxon>Cyanophyceae</taxon>
        <taxon>Oscillatoriophycideae</taxon>
        <taxon>Oscillatoriales</taxon>
        <taxon>Microcoleaceae</taxon>
        <taxon>Planktothrix</taxon>
    </lineage>
</organism>
<evidence type="ECO:0000256" key="11">
    <source>
        <dbReference type="SAM" id="Coils"/>
    </source>
</evidence>
<dbReference type="GO" id="GO:0019894">
    <property type="term" value="F:kinesin binding"/>
    <property type="evidence" value="ECO:0007669"/>
    <property type="project" value="TreeGrafter"/>
</dbReference>
<dbReference type="GO" id="GO:0005874">
    <property type="term" value="C:microtubule"/>
    <property type="evidence" value="ECO:0007669"/>
    <property type="project" value="UniProtKB-KW"/>
</dbReference>
<evidence type="ECO:0000256" key="9">
    <source>
        <dbReference type="ARBA" id="ARBA00023212"/>
    </source>
</evidence>
<dbReference type="SUPFAM" id="SSF48452">
    <property type="entry name" value="TPR-like"/>
    <property type="match status" value="4"/>
</dbReference>
<dbReference type="Pfam" id="PF12770">
    <property type="entry name" value="CHAT"/>
    <property type="match status" value="2"/>
</dbReference>
<feature type="domain" description="CHAT" evidence="12">
    <location>
        <begin position="896"/>
        <end position="1070"/>
    </location>
</feature>
<dbReference type="PRINTS" id="PR00381">
    <property type="entry name" value="KINESINLIGHT"/>
</dbReference>
<keyword evidence="7 11" id="KW-0175">Coiled coil</keyword>
<feature type="domain" description="CHAT" evidence="12">
    <location>
        <begin position="1173"/>
        <end position="1347"/>
    </location>
</feature>
<evidence type="ECO:0000313" key="14">
    <source>
        <dbReference type="Proteomes" id="UP001153719"/>
    </source>
</evidence>
<evidence type="ECO:0000256" key="5">
    <source>
        <dbReference type="ARBA" id="ARBA00022737"/>
    </source>
</evidence>
<accession>A0A9W4G6A0</accession>
<dbReference type="PANTHER" id="PTHR45783">
    <property type="entry name" value="KINESIN LIGHT CHAIN"/>
    <property type="match status" value="1"/>
</dbReference>
<dbReference type="GO" id="GO:0005871">
    <property type="term" value="C:kinesin complex"/>
    <property type="evidence" value="ECO:0007669"/>
    <property type="project" value="InterPro"/>
</dbReference>
<name>A0A9W4G6A0_9CYAN</name>
<dbReference type="GO" id="GO:0007018">
    <property type="term" value="P:microtubule-based movement"/>
    <property type="evidence" value="ECO:0007669"/>
    <property type="project" value="TreeGrafter"/>
</dbReference>
<dbReference type="PANTHER" id="PTHR45783:SF3">
    <property type="entry name" value="KINESIN LIGHT CHAIN"/>
    <property type="match status" value="1"/>
</dbReference>
<gene>
    <name evidence="13" type="primary">Klc1</name>
    <name evidence="13" type="ORF">NO713_02663</name>
</gene>
<protein>
    <submittedName>
        <fullName evidence="13">Kinesin light chain 1</fullName>
    </submittedName>
</protein>
<dbReference type="Pfam" id="PF13424">
    <property type="entry name" value="TPR_12"/>
    <property type="match status" value="7"/>
</dbReference>
<evidence type="ECO:0000256" key="4">
    <source>
        <dbReference type="ARBA" id="ARBA00022701"/>
    </source>
</evidence>
<dbReference type="PROSITE" id="PS50005">
    <property type="entry name" value="TPR"/>
    <property type="match status" value="2"/>
</dbReference>
<dbReference type="SMART" id="SM00028">
    <property type="entry name" value="TPR"/>
    <property type="match status" value="15"/>
</dbReference>
<dbReference type="RefSeq" id="WP_254173942.1">
    <property type="nucleotide sequence ID" value="NZ_LR882967.1"/>
</dbReference>
<comment type="subcellular location">
    <subcellularLocation>
        <location evidence="1">Cytoplasm</location>
        <location evidence="1">Cytoskeleton</location>
    </subcellularLocation>
</comment>
<comment type="similarity">
    <text evidence="2">Belongs to the kinesin light chain family.</text>
</comment>
<feature type="repeat" description="TPR" evidence="10">
    <location>
        <begin position="579"/>
        <end position="612"/>
    </location>
</feature>
<evidence type="ECO:0000256" key="8">
    <source>
        <dbReference type="ARBA" id="ARBA00023175"/>
    </source>
</evidence>
<dbReference type="InterPro" id="IPR019734">
    <property type="entry name" value="TPR_rpt"/>
</dbReference>
<dbReference type="EMBL" id="LR882967">
    <property type="protein sequence ID" value="CAD5952437.1"/>
    <property type="molecule type" value="Genomic_DNA"/>
</dbReference>
<keyword evidence="14" id="KW-1185">Reference proteome</keyword>
<keyword evidence="5" id="KW-0677">Repeat</keyword>
<keyword evidence="6 10" id="KW-0802">TPR repeat</keyword>
<evidence type="ECO:0000256" key="7">
    <source>
        <dbReference type="ARBA" id="ARBA00023054"/>
    </source>
</evidence>
<keyword evidence="9" id="KW-0206">Cytoskeleton</keyword>
<dbReference type="GO" id="GO:0005737">
    <property type="term" value="C:cytoplasm"/>
    <property type="evidence" value="ECO:0007669"/>
    <property type="project" value="TreeGrafter"/>
</dbReference>
<keyword evidence="4" id="KW-0493">Microtubule</keyword>
<dbReference type="InterPro" id="IPR024983">
    <property type="entry name" value="CHAT_dom"/>
</dbReference>
<reference evidence="13" key="1">
    <citation type="submission" date="2020-09" db="EMBL/GenBank/DDBJ databases">
        <authorList>
            <person name="Blom J."/>
        </authorList>
    </citation>
    <scope>NUCLEOTIDE SEQUENCE</scope>
    <source>
        <strain evidence="13">No.713</strain>
    </source>
</reference>
<evidence type="ECO:0000256" key="1">
    <source>
        <dbReference type="ARBA" id="ARBA00004245"/>
    </source>
</evidence>
<keyword evidence="8" id="KW-0505">Motor protein</keyword>
<dbReference type="KEGG" id="ppsu:NO713_02663"/>
<dbReference type="Gene3D" id="1.25.40.10">
    <property type="entry name" value="Tetratricopeptide repeat domain"/>
    <property type="match status" value="4"/>
</dbReference>